<gene>
    <name evidence="2" type="ORF">METZ01_LOCUS345903</name>
</gene>
<protein>
    <submittedName>
        <fullName evidence="2">Uncharacterized protein</fullName>
    </submittedName>
</protein>
<name>A0A382R5N3_9ZZZZ</name>
<dbReference type="AlphaFoldDB" id="A0A382R5N3"/>
<feature type="region of interest" description="Disordered" evidence="1">
    <location>
        <begin position="1"/>
        <end position="35"/>
    </location>
</feature>
<sequence>MADTKKEDPPEWKGASKEREAKAQATRKRKTEERSLQTGLEVQEVRWKFTPNRTGDDVGIGIHSKALKSQIVLPLEKFVREIAQNAIDRRKDGTDTVHLLFRLVELTGSDKSDFLSSIGFDVLEAHLLVSEEDRFREAGARVAKSSTLLVMYCEDRGAQGLGGEEY</sequence>
<feature type="non-terminal residue" evidence="2">
    <location>
        <position position="166"/>
    </location>
</feature>
<evidence type="ECO:0000256" key="1">
    <source>
        <dbReference type="SAM" id="MobiDB-lite"/>
    </source>
</evidence>
<reference evidence="2" key="1">
    <citation type="submission" date="2018-05" db="EMBL/GenBank/DDBJ databases">
        <authorList>
            <person name="Lanie J.A."/>
            <person name="Ng W.-L."/>
            <person name="Kazmierczak K.M."/>
            <person name="Andrzejewski T.M."/>
            <person name="Davidsen T.M."/>
            <person name="Wayne K.J."/>
            <person name="Tettelin H."/>
            <person name="Glass J.I."/>
            <person name="Rusch D."/>
            <person name="Podicherti R."/>
            <person name="Tsui H.-C.T."/>
            <person name="Winkler M.E."/>
        </authorList>
    </citation>
    <scope>NUCLEOTIDE SEQUENCE</scope>
</reference>
<feature type="compositionally biased region" description="Basic and acidic residues" evidence="1">
    <location>
        <begin position="1"/>
        <end position="22"/>
    </location>
</feature>
<proteinExistence type="predicted"/>
<organism evidence="2">
    <name type="scientific">marine metagenome</name>
    <dbReference type="NCBI Taxonomy" id="408172"/>
    <lineage>
        <taxon>unclassified sequences</taxon>
        <taxon>metagenomes</taxon>
        <taxon>ecological metagenomes</taxon>
    </lineage>
</organism>
<evidence type="ECO:0000313" key="2">
    <source>
        <dbReference type="EMBL" id="SVC93049.1"/>
    </source>
</evidence>
<accession>A0A382R5N3</accession>
<dbReference type="EMBL" id="UINC01119315">
    <property type="protein sequence ID" value="SVC93049.1"/>
    <property type="molecule type" value="Genomic_DNA"/>
</dbReference>